<dbReference type="OrthoDB" id="26681at2759"/>
<accession>A0A1E1WCZ4</accession>
<protein>
    <submittedName>
        <fullName evidence="1">Uncharacterized protein</fullName>
    </submittedName>
</protein>
<dbReference type="EMBL" id="GDQN01006208">
    <property type="protein sequence ID" value="JAT84846.1"/>
    <property type="molecule type" value="Transcribed_RNA"/>
</dbReference>
<name>A0A1E1WCZ4_PECGO</name>
<proteinExistence type="predicted"/>
<dbReference type="AlphaFoldDB" id="A0A1E1WCZ4"/>
<reference evidence="1" key="1">
    <citation type="submission" date="2015-09" db="EMBL/GenBank/DDBJ databases">
        <title>De novo assembly of Pectinophora gossypiella (Pink Bollworm) gut transcriptome.</title>
        <authorList>
            <person name="Tassone E.E."/>
        </authorList>
    </citation>
    <scope>NUCLEOTIDE SEQUENCE</scope>
</reference>
<sequence length="164" mass="18141">RALYRAPPAALQMLSPPDPPAMRKLAVYLLTMLKHIHASAEAGTASVELAITDWARGWAVGTQAGLAERVPSDTLQVEAARLLEADEERWAKQAAKQRPAVAKVVFSKEALANKLTEGAMCMTRSVVDVQNGERKSFMQQLRRDHSHAVAATQRWQRAVDEYTH</sequence>
<evidence type="ECO:0000313" key="1">
    <source>
        <dbReference type="EMBL" id="JAT84846.1"/>
    </source>
</evidence>
<organism evidence="1">
    <name type="scientific">Pectinophora gossypiella</name>
    <name type="common">Cotton pink bollworm</name>
    <name type="synonym">Depressaria gossypiella</name>
    <dbReference type="NCBI Taxonomy" id="13191"/>
    <lineage>
        <taxon>Eukaryota</taxon>
        <taxon>Metazoa</taxon>
        <taxon>Ecdysozoa</taxon>
        <taxon>Arthropoda</taxon>
        <taxon>Hexapoda</taxon>
        <taxon>Insecta</taxon>
        <taxon>Pterygota</taxon>
        <taxon>Neoptera</taxon>
        <taxon>Endopterygota</taxon>
        <taxon>Lepidoptera</taxon>
        <taxon>Glossata</taxon>
        <taxon>Ditrysia</taxon>
        <taxon>Gelechioidea</taxon>
        <taxon>Gelechiidae</taxon>
        <taxon>Apatetrinae</taxon>
        <taxon>Pectinophora</taxon>
    </lineage>
</organism>
<feature type="non-terminal residue" evidence="1">
    <location>
        <position position="164"/>
    </location>
</feature>
<gene>
    <name evidence="1" type="ORF">g.4266</name>
</gene>
<feature type="non-terminal residue" evidence="1">
    <location>
        <position position="1"/>
    </location>
</feature>